<dbReference type="InterPro" id="IPR011004">
    <property type="entry name" value="Trimer_LpxA-like_sf"/>
</dbReference>
<dbReference type="PANTHER" id="PTHR43300:SF11">
    <property type="entry name" value="ACETYLTRANSFERASE RV3034C-RELATED"/>
    <property type="match status" value="1"/>
</dbReference>
<dbReference type="CDD" id="cd04647">
    <property type="entry name" value="LbH_MAT_like"/>
    <property type="match status" value="1"/>
</dbReference>
<accession>A0A9W6FH67</accession>
<dbReference type="PANTHER" id="PTHR43300">
    <property type="entry name" value="ACETYLTRANSFERASE"/>
    <property type="match status" value="1"/>
</dbReference>
<reference evidence="1" key="1">
    <citation type="submission" date="2022-11" db="EMBL/GenBank/DDBJ databases">
        <title>Draft genome sequence of Sellimonas catena strain 18CBH55.</title>
        <authorList>
            <person name="Hisatomi A."/>
            <person name="Ohkuma M."/>
            <person name="Sakamoto M."/>
        </authorList>
    </citation>
    <scope>NUCLEOTIDE SEQUENCE</scope>
    <source>
        <strain evidence="1">18CBH55</strain>
    </source>
</reference>
<dbReference type="AlphaFoldDB" id="A0A9W6FH67"/>
<dbReference type="Pfam" id="PF00132">
    <property type="entry name" value="Hexapep"/>
    <property type="match status" value="1"/>
</dbReference>
<sequence>MLFLRMALLSDGRKKAAYLKKIQYFEMQGENVYWQPVKLPPEPELLKLGNNVVIASEVLFVTHDAIHYMTNHLSESKHQYQLYLGAIEIGDNVFIGSRTMIMPNVKITDNVIVGAGSIITHDLKESGVYVGSPARKIGDFNQFLEKRCLDKPDLRKKEKRYKQVWDNFYEERNM</sequence>
<evidence type="ECO:0008006" key="3">
    <source>
        <dbReference type="Google" id="ProtNLM"/>
    </source>
</evidence>
<dbReference type="InterPro" id="IPR050179">
    <property type="entry name" value="Trans_hexapeptide_repeat"/>
</dbReference>
<name>A0A9W6FH67_9FIRM</name>
<dbReference type="SUPFAM" id="SSF51161">
    <property type="entry name" value="Trimeric LpxA-like enzymes"/>
    <property type="match status" value="1"/>
</dbReference>
<evidence type="ECO:0000313" key="1">
    <source>
        <dbReference type="EMBL" id="GLG91671.1"/>
    </source>
</evidence>
<dbReference type="Proteomes" id="UP001145094">
    <property type="component" value="Unassembled WGS sequence"/>
</dbReference>
<protein>
    <recommendedName>
        <fullName evidence="3">Acyltransferase</fullName>
    </recommendedName>
</protein>
<proteinExistence type="predicted"/>
<dbReference type="RefSeq" id="WP_281845792.1">
    <property type="nucleotide sequence ID" value="NZ_BSCH01000024.1"/>
</dbReference>
<dbReference type="EMBL" id="BSCH01000024">
    <property type="protein sequence ID" value="GLG91671.1"/>
    <property type="molecule type" value="Genomic_DNA"/>
</dbReference>
<reference evidence="1" key="3">
    <citation type="journal article" date="2023" name="Int. J. Syst. Evol. Microbiol.">
        <title>Sellimonas catena sp. nov., isolated from human faeces.</title>
        <authorList>
            <person name="Hisatomi A."/>
            <person name="Ohkuma M."/>
            <person name="Sakamoto M."/>
        </authorList>
    </citation>
    <scope>NUCLEOTIDE SEQUENCE</scope>
    <source>
        <strain evidence="1">18CBH55</strain>
    </source>
</reference>
<dbReference type="InterPro" id="IPR001451">
    <property type="entry name" value="Hexapep"/>
</dbReference>
<reference evidence="1" key="2">
    <citation type="submission" date="2022-11" db="EMBL/GenBank/DDBJ databases">
        <title>Draft genome sequence of Sellimonas catena strain 18CBH55.</title>
        <authorList>
            <person name="Atsushi H."/>
            <person name="Moriya O."/>
            <person name="Mitsuo S."/>
        </authorList>
    </citation>
    <scope>NUCLEOTIDE SEQUENCE</scope>
    <source>
        <strain evidence="1">18CBH55</strain>
    </source>
</reference>
<comment type="caution">
    <text evidence="1">The sequence shown here is derived from an EMBL/GenBank/DDBJ whole genome shotgun (WGS) entry which is preliminary data.</text>
</comment>
<dbReference type="Gene3D" id="2.160.10.10">
    <property type="entry name" value="Hexapeptide repeat proteins"/>
    <property type="match status" value="1"/>
</dbReference>
<organism evidence="1 2">
    <name type="scientific">Sellimonas catena</name>
    <dbReference type="NCBI Taxonomy" id="2994035"/>
    <lineage>
        <taxon>Bacteria</taxon>
        <taxon>Bacillati</taxon>
        <taxon>Bacillota</taxon>
        <taxon>Clostridia</taxon>
        <taxon>Lachnospirales</taxon>
        <taxon>Lachnospiraceae</taxon>
        <taxon>Sellimonas</taxon>
    </lineage>
</organism>
<gene>
    <name evidence="1" type="ORF">Selli2_30980</name>
</gene>
<evidence type="ECO:0000313" key="2">
    <source>
        <dbReference type="Proteomes" id="UP001145094"/>
    </source>
</evidence>